<evidence type="ECO:0000313" key="2">
    <source>
        <dbReference type="Proteomes" id="UP000587991"/>
    </source>
</evidence>
<proteinExistence type="predicted"/>
<keyword evidence="2" id="KW-1185">Reference proteome</keyword>
<sequence>MASPSAAALHGYSLIDARQQVWLPYDVEREATANLRPLHEYQATQHAGRQPFRLDHGRLRTLHVLNGMGVALGDSIIGISALAWLKAHHPDLHIHLYRARHAPRYVEALYQLASPLLQQVHYLPQPLPKLDADAALVDLADIVYWPQFDDTPMIDFFLSGLGIDPARVPAASKANDWLQSFDLPLPAKPWRHSAYLLFCPRASVPLRSIPQAVQHTLVEQLWQHYQLPVLGFEPLHHPHYYNVAALSPDTFHFLSWVRGASLLVSTDTAAVHAAAGFGVPTLAGFVSIAPWLRTRDYPLCHSLDLRLPELNGLHHSDDKALEQLAVHQWRDGMSPDALKQVKPRSVHR</sequence>
<evidence type="ECO:0000313" key="1">
    <source>
        <dbReference type="EMBL" id="NLR76698.1"/>
    </source>
</evidence>
<gene>
    <name evidence="1" type="ORF">HF682_16135</name>
</gene>
<dbReference type="EMBL" id="JABAIM010000004">
    <property type="protein sequence ID" value="NLR76698.1"/>
    <property type="molecule type" value="Genomic_DNA"/>
</dbReference>
<dbReference type="GO" id="GO:0016740">
    <property type="term" value="F:transferase activity"/>
    <property type="evidence" value="ECO:0007669"/>
    <property type="project" value="UniProtKB-KW"/>
</dbReference>
<dbReference type="SUPFAM" id="SSF53756">
    <property type="entry name" value="UDP-Glycosyltransferase/glycogen phosphorylase"/>
    <property type="match status" value="1"/>
</dbReference>
<dbReference type="Proteomes" id="UP000587991">
    <property type="component" value="Unassembled WGS sequence"/>
</dbReference>
<comment type="caution">
    <text evidence="1">The sequence shown here is derived from an EMBL/GenBank/DDBJ whole genome shotgun (WGS) entry which is preliminary data.</text>
</comment>
<reference evidence="1 2" key="1">
    <citation type="submission" date="2020-04" db="EMBL/GenBank/DDBJ databases">
        <title>Draft genome of Leeia sp. IMCC25680.</title>
        <authorList>
            <person name="Song J."/>
            <person name="Cho J.-C."/>
        </authorList>
    </citation>
    <scope>NUCLEOTIDE SEQUENCE [LARGE SCALE GENOMIC DNA]</scope>
    <source>
        <strain evidence="1 2">IMCC25680</strain>
    </source>
</reference>
<name>A0A847SHC4_9NEIS</name>
<keyword evidence="1" id="KW-0808">Transferase</keyword>
<dbReference type="AlphaFoldDB" id="A0A847SHC4"/>
<dbReference type="RefSeq" id="WP_168878362.1">
    <property type="nucleotide sequence ID" value="NZ_JABAIM010000004.1"/>
</dbReference>
<accession>A0A847SHC4</accession>
<organism evidence="1 2">
    <name type="scientific">Leeia aquatica</name>
    <dbReference type="NCBI Taxonomy" id="2725557"/>
    <lineage>
        <taxon>Bacteria</taxon>
        <taxon>Pseudomonadati</taxon>
        <taxon>Pseudomonadota</taxon>
        <taxon>Betaproteobacteria</taxon>
        <taxon>Neisseriales</taxon>
        <taxon>Leeiaceae</taxon>
        <taxon>Leeia</taxon>
    </lineage>
</organism>
<protein>
    <submittedName>
        <fullName evidence="1">Glycosyltransferase family 9 protein</fullName>
    </submittedName>
</protein>